<dbReference type="GO" id="GO:0010598">
    <property type="term" value="C:NAD(P)H dehydrogenase complex (plastoquinone)"/>
    <property type="evidence" value="ECO:0007669"/>
    <property type="project" value="InterPro"/>
</dbReference>
<accession>A0A6P4AI54</accession>
<evidence type="ECO:0000256" key="1">
    <source>
        <dbReference type="SAM" id="MobiDB-lite"/>
    </source>
</evidence>
<keyword evidence="2" id="KW-0472">Membrane</keyword>
<name>A0A6P4AI54_ZIZJJ</name>
<organism evidence="3 4">
    <name type="scientific">Ziziphus jujuba</name>
    <name type="common">Chinese jujube</name>
    <name type="synonym">Ziziphus sativa</name>
    <dbReference type="NCBI Taxonomy" id="326968"/>
    <lineage>
        <taxon>Eukaryota</taxon>
        <taxon>Viridiplantae</taxon>
        <taxon>Streptophyta</taxon>
        <taxon>Embryophyta</taxon>
        <taxon>Tracheophyta</taxon>
        <taxon>Spermatophyta</taxon>
        <taxon>Magnoliopsida</taxon>
        <taxon>eudicotyledons</taxon>
        <taxon>Gunneridae</taxon>
        <taxon>Pentapetalae</taxon>
        <taxon>rosids</taxon>
        <taxon>fabids</taxon>
        <taxon>Rosales</taxon>
        <taxon>Rhamnaceae</taxon>
        <taxon>Paliureae</taxon>
        <taxon>Ziziphus</taxon>
    </lineage>
</organism>
<protein>
    <submittedName>
        <fullName evidence="4">Probable NAD(P)H dehydrogenase subunit CRR3, chloroplastic</fullName>
    </submittedName>
</protein>
<dbReference type="GO" id="GO:0009773">
    <property type="term" value="P:photosynthetic electron transport in photosystem I"/>
    <property type="evidence" value="ECO:0007669"/>
    <property type="project" value="InterPro"/>
</dbReference>
<dbReference type="RefSeq" id="XP_015895430.1">
    <property type="nucleotide sequence ID" value="XM_016039944.4"/>
</dbReference>
<dbReference type="GeneID" id="107429285"/>
<dbReference type="PANTHER" id="PTHR36340">
    <property type="entry name" value="NAD(P)H DEHYDROGENASE SUBUNIT CRR3, CHLOROPLASTIC-RELATED"/>
    <property type="match status" value="1"/>
</dbReference>
<reference evidence="4" key="1">
    <citation type="submission" date="2025-08" db="UniProtKB">
        <authorList>
            <consortium name="RefSeq"/>
        </authorList>
    </citation>
    <scope>IDENTIFICATION</scope>
    <source>
        <tissue evidence="4">Seedling</tissue>
    </source>
</reference>
<evidence type="ECO:0000256" key="2">
    <source>
        <dbReference type="SAM" id="Phobius"/>
    </source>
</evidence>
<keyword evidence="2" id="KW-1133">Transmembrane helix</keyword>
<dbReference type="AlphaFoldDB" id="A0A6P4AI54"/>
<feature type="transmembrane region" description="Helical" evidence="2">
    <location>
        <begin position="139"/>
        <end position="162"/>
    </location>
</feature>
<dbReference type="Proteomes" id="UP001652623">
    <property type="component" value="Chromosome 12"/>
</dbReference>
<keyword evidence="2" id="KW-0812">Transmembrane</keyword>
<proteinExistence type="predicted"/>
<evidence type="ECO:0000313" key="3">
    <source>
        <dbReference type="Proteomes" id="UP001652623"/>
    </source>
</evidence>
<dbReference type="PANTHER" id="PTHR36340:SF1">
    <property type="entry name" value="NAD(P)H DEHYDROGENASE SUBUNIT CRR3, CHLOROPLASTIC-RELATED"/>
    <property type="match status" value="1"/>
</dbReference>
<feature type="region of interest" description="Disordered" evidence="1">
    <location>
        <begin position="28"/>
        <end position="86"/>
    </location>
</feature>
<dbReference type="InterPro" id="IPR038931">
    <property type="entry name" value="CRR3"/>
</dbReference>
<dbReference type="GO" id="GO:0009535">
    <property type="term" value="C:chloroplast thylakoid membrane"/>
    <property type="evidence" value="ECO:0007669"/>
    <property type="project" value="InterPro"/>
</dbReference>
<sequence>MSCLCSCFYTTTTTPRNMAIIIASLPDNAKSNHSPPPVQTHHSLKPTTTILPSKTMEKKKKPQKPRQPSVIEIERATGAGRFRDTDSRELEELKDAKFDMSLMNFPGKFEGPLEKKLRETGEFMANQSERGFRSSSKKILIFAFKWMLPVWTLLVLVASGAIKLPFSSPFLDQLIM</sequence>
<keyword evidence="3" id="KW-1185">Reference proteome</keyword>
<dbReference type="KEGG" id="zju:107429285"/>
<gene>
    <name evidence="4" type="primary">LOC107429285</name>
</gene>
<dbReference type="FunCoup" id="A0A6P4AI54">
    <property type="interactions" value="1588"/>
</dbReference>
<dbReference type="InParanoid" id="A0A6P4AI54"/>
<evidence type="ECO:0000313" key="4">
    <source>
        <dbReference type="RefSeq" id="XP_015895430.1"/>
    </source>
</evidence>